<feature type="non-terminal residue" evidence="1">
    <location>
        <position position="161"/>
    </location>
</feature>
<sequence length="161" mass="18104">MTQKEFKLSTRSNLFVPLHDSKWLATNRDNILDDNANTSAIIKVWGGTEAPEEIDWIPATNYWQSVGRAAWEIIDPEMVLGGLFRPDSFTEIYARGRNLHMYLTELPPLVSGLTPLVVSFNIVNSANNENTNEVVYRPIGRINDFDNLNEKTIGPLQAADA</sequence>
<evidence type="ECO:0000313" key="1">
    <source>
        <dbReference type="EMBL" id="KKK94037.1"/>
    </source>
</evidence>
<proteinExistence type="predicted"/>
<protein>
    <submittedName>
        <fullName evidence="1">Uncharacterized protein</fullName>
    </submittedName>
</protein>
<reference evidence="1" key="1">
    <citation type="journal article" date="2015" name="Nature">
        <title>Complex archaea that bridge the gap between prokaryotes and eukaryotes.</title>
        <authorList>
            <person name="Spang A."/>
            <person name="Saw J.H."/>
            <person name="Jorgensen S.L."/>
            <person name="Zaremba-Niedzwiedzka K."/>
            <person name="Martijn J."/>
            <person name="Lind A.E."/>
            <person name="van Eijk R."/>
            <person name="Schleper C."/>
            <person name="Guy L."/>
            <person name="Ettema T.J."/>
        </authorList>
    </citation>
    <scope>NUCLEOTIDE SEQUENCE</scope>
</reference>
<gene>
    <name evidence="1" type="ORF">LCGC14_2686850</name>
</gene>
<dbReference type="AlphaFoldDB" id="A0A0F8ZJR6"/>
<comment type="caution">
    <text evidence="1">The sequence shown here is derived from an EMBL/GenBank/DDBJ whole genome shotgun (WGS) entry which is preliminary data.</text>
</comment>
<accession>A0A0F8ZJR6</accession>
<dbReference type="EMBL" id="LAZR01047518">
    <property type="protein sequence ID" value="KKK94037.1"/>
    <property type="molecule type" value="Genomic_DNA"/>
</dbReference>
<name>A0A0F8ZJR6_9ZZZZ</name>
<organism evidence="1">
    <name type="scientific">marine sediment metagenome</name>
    <dbReference type="NCBI Taxonomy" id="412755"/>
    <lineage>
        <taxon>unclassified sequences</taxon>
        <taxon>metagenomes</taxon>
        <taxon>ecological metagenomes</taxon>
    </lineage>
</organism>